<keyword evidence="2" id="KW-1185">Reference proteome</keyword>
<dbReference type="Proteomes" id="UP001596175">
    <property type="component" value="Unassembled WGS sequence"/>
</dbReference>
<dbReference type="InterPro" id="IPR048274">
    <property type="entry name" value="MC_hydratase"/>
</dbReference>
<dbReference type="PANTHER" id="PTHR43664">
    <property type="entry name" value="MONOAMINE OXIDASE-RELATED"/>
    <property type="match status" value="1"/>
</dbReference>
<sequence length="154" mass="16921">MIAGDEELLVLEDFAPGRAFDHHWGRTVTESDVVLWATQTHLYQPAYVNAERARHDGHAHRPVPAGLVFAVVLGLTVEDLSESGGSFLGADAVRFPTPVHVGDTLYASSAVVERRTSRSRPGWGVVTWRTVGTNQHAVPVVEYRRTSMVPGRRP</sequence>
<evidence type="ECO:0000313" key="2">
    <source>
        <dbReference type="Proteomes" id="UP001596175"/>
    </source>
</evidence>
<organism evidence="1 2">
    <name type="scientific">Actinomycetospora rhizophila</name>
    <dbReference type="NCBI Taxonomy" id="1416876"/>
    <lineage>
        <taxon>Bacteria</taxon>
        <taxon>Bacillati</taxon>
        <taxon>Actinomycetota</taxon>
        <taxon>Actinomycetes</taxon>
        <taxon>Pseudonocardiales</taxon>
        <taxon>Pseudonocardiaceae</taxon>
        <taxon>Actinomycetospora</taxon>
    </lineage>
</organism>
<protein>
    <submittedName>
        <fullName evidence="1">MaoC family dehydratase</fullName>
    </submittedName>
</protein>
<name>A0ABV9ZGV3_9PSEU</name>
<accession>A0ABV9ZGV3</accession>
<dbReference type="InterPro" id="IPR052342">
    <property type="entry name" value="MCH/BMMD"/>
</dbReference>
<proteinExistence type="predicted"/>
<dbReference type="EMBL" id="JBHSKG010000006">
    <property type="protein sequence ID" value="MFC5139382.1"/>
    <property type="molecule type" value="Genomic_DNA"/>
</dbReference>
<dbReference type="RefSeq" id="WP_378021576.1">
    <property type="nucleotide sequence ID" value="NZ_JBHSKG010000006.1"/>
</dbReference>
<dbReference type="Pfam" id="PF19315">
    <property type="entry name" value="MC_hydratase"/>
    <property type="match status" value="1"/>
</dbReference>
<gene>
    <name evidence="1" type="ORF">ACFPK1_14160</name>
</gene>
<dbReference type="InterPro" id="IPR029069">
    <property type="entry name" value="HotDog_dom_sf"/>
</dbReference>
<reference evidence="2" key="1">
    <citation type="journal article" date="2019" name="Int. J. Syst. Evol. Microbiol.">
        <title>The Global Catalogue of Microorganisms (GCM) 10K type strain sequencing project: providing services to taxonomists for standard genome sequencing and annotation.</title>
        <authorList>
            <consortium name="The Broad Institute Genomics Platform"/>
            <consortium name="The Broad Institute Genome Sequencing Center for Infectious Disease"/>
            <person name="Wu L."/>
            <person name="Ma J."/>
        </authorList>
    </citation>
    <scope>NUCLEOTIDE SEQUENCE [LARGE SCALE GENOMIC DNA]</scope>
    <source>
        <strain evidence="2">XZYJ18</strain>
    </source>
</reference>
<comment type="caution">
    <text evidence="1">The sequence shown here is derived from an EMBL/GenBank/DDBJ whole genome shotgun (WGS) entry which is preliminary data.</text>
</comment>
<dbReference type="Gene3D" id="3.10.129.10">
    <property type="entry name" value="Hotdog Thioesterase"/>
    <property type="match status" value="1"/>
</dbReference>
<evidence type="ECO:0000313" key="1">
    <source>
        <dbReference type="EMBL" id="MFC5139382.1"/>
    </source>
</evidence>
<dbReference type="SUPFAM" id="SSF54637">
    <property type="entry name" value="Thioesterase/thiol ester dehydrase-isomerase"/>
    <property type="match status" value="1"/>
</dbReference>
<dbReference type="CDD" id="cd03451">
    <property type="entry name" value="FkbR2"/>
    <property type="match status" value="1"/>
</dbReference>
<dbReference type="PANTHER" id="PTHR43664:SF1">
    <property type="entry name" value="BETA-METHYLMALYL-COA DEHYDRATASE"/>
    <property type="match status" value="1"/>
</dbReference>